<dbReference type="GO" id="GO:0047617">
    <property type="term" value="F:fatty acyl-CoA hydrolase activity"/>
    <property type="evidence" value="ECO:0007669"/>
    <property type="project" value="TreeGrafter"/>
</dbReference>
<dbReference type="InterPro" id="IPR029069">
    <property type="entry name" value="HotDog_dom_sf"/>
</dbReference>
<dbReference type="AlphaFoldDB" id="A0A6I0FEY3"/>
<dbReference type="PIRSF" id="PIRSF003230">
    <property type="entry name" value="YbgC"/>
    <property type="match status" value="1"/>
</dbReference>
<accession>A0A6I0FEY3</accession>
<protein>
    <submittedName>
        <fullName evidence="3">Acyl-CoA thioesterase</fullName>
    </submittedName>
</protein>
<dbReference type="Gene3D" id="3.10.129.10">
    <property type="entry name" value="Hotdog Thioesterase"/>
    <property type="match status" value="1"/>
</dbReference>
<reference evidence="3 4" key="1">
    <citation type="submission" date="2019-10" db="EMBL/GenBank/DDBJ databases">
        <title>Alkaliphilus serpentinus sp. nov. and Alkaliphilus pronyensis sp. nov., two novel anaerobic alkaliphilic species isolated from the serpentinized-hosted hydrothermal field of the Prony Bay (New Caledonia).</title>
        <authorList>
            <person name="Postec A."/>
        </authorList>
    </citation>
    <scope>NUCLEOTIDE SEQUENCE [LARGE SCALE GENOMIC DNA]</scope>
    <source>
        <strain evidence="3 4">LacV</strain>
    </source>
</reference>
<evidence type="ECO:0000256" key="2">
    <source>
        <dbReference type="ARBA" id="ARBA00022801"/>
    </source>
</evidence>
<organism evidence="3 4">
    <name type="scientific">Alkaliphilus pronyensis</name>
    <dbReference type="NCBI Taxonomy" id="1482732"/>
    <lineage>
        <taxon>Bacteria</taxon>
        <taxon>Bacillati</taxon>
        <taxon>Bacillota</taxon>
        <taxon>Clostridia</taxon>
        <taxon>Peptostreptococcales</taxon>
        <taxon>Natronincolaceae</taxon>
        <taxon>Alkaliphilus</taxon>
    </lineage>
</organism>
<keyword evidence="4" id="KW-1185">Reference proteome</keyword>
<dbReference type="InterPro" id="IPR006684">
    <property type="entry name" value="YbgC/YbaW"/>
</dbReference>
<evidence type="ECO:0000313" key="3">
    <source>
        <dbReference type="EMBL" id="KAB3536320.1"/>
    </source>
</evidence>
<evidence type="ECO:0000313" key="4">
    <source>
        <dbReference type="Proteomes" id="UP000432715"/>
    </source>
</evidence>
<evidence type="ECO:0000256" key="1">
    <source>
        <dbReference type="ARBA" id="ARBA00005953"/>
    </source>
</evidence>
<dbReference type="InterPro" id="IPR050563">
    <property type="entry name" value="4-hydroxybenzoyl-CoA_TE"/>
</dbReference>
<dbReference type="Pfam" id="PF13279">
    <property type="entry name" value="4HBT_2"/>
    <property type="match status" value="1"/>
</dbReference>
<gene>
    <name evidence="3" type="ORF">F8154_04390</name>
</gene>
<dbReference type="OrthoDB" id="9800856at2"/>
<proteinExistence type="inferred from homology"/>
<dbReference type="CDD" id="cd00586">
    <property type="entry name" value="4HBT"/>
    <property type="match status" value="1"/>
</dbReference>
<sequence length="137" mass="15999">MISRCETTVRYAETDQMAVVYHGNYFTWFEIGRTTLLKEIGYSYKELENKNVMLPVIDVTCQYIAPAKYDDVLIIESKVDKVMGARVTFSYNIIRKDDNKLLAKGKTTHAFVGKGFKPINFKKHFRDCYEKLNKYSQ</sequence>
<comment type="caution">
    <text evidence="3">The sequence shown here is derived from an EMBL/GenBank/DDBJ whole genome shotgun (WGS) entry which is preliminary data.</text>
</comment>
<keyword evidence="2" id="KW-0378">Hydrolase</keyword>
<dbReference type="EMBL" id="WBZC01000012">
    <property type="protein sequence ID" value="KAB3536320.1"/>
    <property type="molecule type" value="Genomic_DNA"/>
</dbReference>
<dbReference type="SUPFAM" id="SSF54637">
    <property type="entry name" value="Thioesterase/thiol ester dehydrase-isomerase"/>
    <property type="match status" value="1"/>
</dbReference>
<dbReference type="NCBIfam" id="TIGR00051">
    <property type="entry name" value="YbgC/FadM family acyl-CoA thioesterase"/>
    <property type="match status" value="1"/>
</dbReference>
<comment type="similarity">
    <text evidence="1">Belongs to the 4-hydroxybenzoyl-CoA thioesterase family.</text>
</comment>
<dbReference type="PANTHER" id="PTHR31793:SF27">
    <property type="entry name" value="NOVEL THIOESTERASE SUPERFAMILY DOMAIN AND SAPOSIN A-TYPE DOMAIN CONTAINING PROTEIN (0610012H03RIK)"/>
    <property type="match status" value="1"/>
</dbReference>
<name>A0A6I0FEY3_9FIRM</name>
<dbReference type="RefSeq" id="WP_151860376.1">
    <property type="nucleotide sequence ID" value="NZ_WBZC01000012.1"/>
</dbReference>
<dbReference type="PANTHER" id="PTHR31793">
    <property type="entry name" value="4-HYDROXYBENZOYL-COA THIOESTERASE FAMILY MEMBER"/>
    <property type="match status" value="1"/>
</dbReference>
<dbReference type="Proteomes" id="UP000432715">
    <property type="component" value="Unassembled WGS sequence"/>
</dbReference>